<sequence>MPSAPFERVSPVGETLFSSRLVAYSLLYKSRTRPKESHFTQTVQKP</sequence>
<dbReference type="EMBL" id="MK413720">
    <property type="protein sequence ID" value="QEQ69438.1"/>
    <property type="molecule type" value="Genomic_DNA"/>
</dbReference>
<name>A0A5P1PLI4_ENTCL</name>
<keyword evidence="1" id="KW-0614">Plasmid</keyword>
<evidence type="ECO:0000313" key="1">
    <source>
        <dbReference type="EMBL" id="QEQ69438.1"/>
    </source>
</evidence>
<organism evidence="1">
    <name type="scientific">Enterobacter cloacae</name>
    <dbReference type="NCBI Taxonomy" id="550"/>
    <lineage>
        <taxon>Bacteria</taxon>
        <taxon>Pseudomonadati</taxon>
        <taxon>Pseudomonadota</taxon>
        <taxon>Gammaproteobacteria</taxon>
        <taxon>Enterobacterales</taxon>
        <taxon>Enterobacteriaceae</taxon>
        <taxon>Enterobacter</taxon>
        <taxon>Enterobacter cloacae complex</taxon>
    </lineage>
</organism>
<protein>
    <submittedName>
        <fullName evidence="1">Uncharacterized protein</fullName>
    </submittedName>
</protein>
<accession>A0A5P1PLI4</accession>
<geneLocation type="plasmid" evidence="1">
    <name>p12949-HI2</name>
</geneLocation>
<dbReference type="AlphaFoldDB" id="A0A5P1PLI4"/>
<proteinExistence type="predicted"/>
<reference evidence="1" key="1">
    <citation type="submission" date="2019-01" db="EMBL/GenBank/DDBJ databases">
        <authorList>
            <person name="Liang Q."/>
            <person name="Zhou D."/>
        </authorList>
    </citation>
    <scope>NUCLEOTIDE SEQUENCE</scope>
    <source>
        <strain evidence="1">12949</strain>
        <plasmid evidence="1">p12949-HI2</plasmid>
    </source>
</reference>